<evidence type="ECO:0000256" key="1">
    <source>
        <dbReference type="ARBA" id="ARBA00004141"/>
    </source>
</evidence>
<keyword evidence="6" id="KW-0560">Oxidoreductase</keyword>
<feature type="transmembrane region" description="Helical" evidence="9">
    <location>
        <begin position="136"/>
        <end position="157"/>
    </location>
</feature>
<organism evidence="10">
    <name type="scientific">Ditylum brightwellii</name>
    <dbReference type="NCBI Taxonomy" id="49249"/>
    <lineage>
        <taxon>Eukaryota</taxon>
        <taxon>Sar</taxon>
        <taxon>Stramenopiles</taxon>
        <taxon>Ochrophyta</taxon>
        <taxon>Bacillariophyta</taxon>
        <taxon>Mediophyceae</taxon>
        <taxon>Lithodesmiophycidae</taxon>
        <taxon>Lithodesmiales</taxon>
        <taxon>Lithodesmiaceae</taxon>
        <taxon>Ditylum</taxon>
    </lineage>
</organism>
<evidence type="ECO:0000256" key="2">
    <source>
        <dbReference type="ARBA" id="ARBA00009295"/>
    </source>
</evidence>
<evidence type="ECO:0008006" key="11">
    <source>
        <dbReference type="Google" id="ProtNLM"/>
    </source>
</evidence>
<dbReference type="InterPro" id="IPR015876">
    <property type="entry name" value="Acyl-CoA_DS"/>
</dbReference>
<evidence type="ECO:0000256" key="4">
    <source>
        <dbReference type="ARBA" id="ARBA00022832"/>
    </source>
</evidence>
<proteinExistence type="inferred from homology"/>
<accession>A0A6U3QY48</accession>
<dbReference type="PANTHER" id="PTHR11351:SF101">
    <property type="entry name" value="FATTY ACID DESATURASE DOMAIN-CONTAINING PROTEIN"/>
    <property type="match status" value="1"/>
</dbReference>
<dbReference type="PANTHER" id="PTHR11351">
    <property type="entry name" value="ACYL-COA DESATURASE"/>
    <property type="match status" value="1"/>
</dbReference>
<keyword evidence="4" id="KW-0276">Fatty acid metabolism</keyword>
<dbReference type="EMBL" id="HBGN01014838">
    <property type="protein sequence ID" value="CAD9327083.1"/>
    <property type="molecule type" value="Transcribed_RNA"/>
</dbReference>
<dbReference type="GO" id="GO:0004768">
    <property type="term" value="F:stearoyl-CoA 9-desaturase activity"/>
    <property type="evidence" value="ECO:0007669"/>
    <property type="project" value="TreeGrafter"/>
</dbReference>
<feature type="transmembrane region" description="Helical" evidence="9">
    <location>
        <begin position="111"/>
        <end position="130"/>
    </location>
</feature>
<comment type="similarity">
    <text evidence="2">Belongs to the fatty acid desaturase type 1 family.</text>
</comment>
<evidence type="ECO:0000256" key="5">
    <source>
        <dbReference type="ARBA" id="ARBA00022989"/>
    </source>
</evidence>
<dbReference type="GO" id="GO:0005506">
    <property type="term" value="F:iron ion binding"/>
    <property type="evidence" value="ECO:0007669"/>
    <property type="project" value="TreeGrafter"/>
</dbReference>
<evidence type="ECO:0000256" key="9">
    <source>
        <dbReference type="SAM" id="Phobius"/>
    </source>
</evidence>
<evidence type="ECO:0000256" key="8">
    <source>
        <dbReference type="ARBA" id="ARBA00023136"/>
    </source>
</evidence>
<sequence>MGKGGNAAGQHDNALIKDAVGANVNKTSIQSSGQQKQKTIERKWYNKGGIQGVSEIGMGVSVALTPILFVTSLAPSEEEWSFAGYNFTQVFLAVLCFNVVTAFFVHGMRTLFCLACVPTYMTSLLIFSTLRTPVVPTAIVIWLTVLWRVGVCMSVCLHRYSAHAAFKCGPVVQLCVNLLGCSANQGGPIWWASQHRCHHKYCDVPRDPHSALMVGTERAFSFFLERVSVEEEFAPKHNDNWYLRLVDTWCFTVVWAELFIAYQLFGREGLFITYASLWLCQTITLWFNVANHPANAPGTCKASSFRAAPEEWYPIFQLLHLLYQPITGTILGENNHDDHHKHSMLAKRGEHDIAYYVSVFPLKMLGLVWDVKETRIE</sequence>
<evidence type="ECO:0000256" key="7">
    <source>
        <dbReference type="ARBA" id="ARBA00023098"/>
    </source>
</evidence>
<dbReference type="GO" id="GO:0005789">
    <property type="term" value="C:endoplasmic reticulum membrane"/>
    <property type="evidence" value="ECO:0007669"/>
    <property type="project" value="TreeGrafter"/>
</dbReference>
<protein>
    <recommendedName>
        <fullName evidence="11">Fatty acid desaturase domain-containing protein</fullName>
    </recommendedName>
</protein>
<dbReference type="AlphaFoldDB" id="A0A6U3QY48"/>
<evidence type="ECO:0000256" key="3">
    <source>
        <dbReference type="ARBA" id="ARBA00022692"/>
    </source>
</evidence>
<gene>
    <name evidence="10" type="ORF">DBRI1063_LOCUS9495</name>
</gene>
<name>A0A6U3QY48_9STRA</name>
<dbReference type="GO" id="GO:0006636">
    <property type="term" value="P:unsaturated fatty acid biosynthetic process"/>
    <property type="evidence" value="ECO:0007669"/>
    <property type="project" value="TreeGrafter"/>
</dbReference>
<feature type="transmembrane region" description="Helical" evidence="9">
    <location>
        <begin position="52"/>
        <end position="74"/>
    </location>
</feature>
<keyword evidence="5 9" id="KW-1133">Transmembrane helix</keyword>
<feature type="transmembrane region" description="Helical" evidence="9">
    <location>
        <begin position="86"/>
        <end position="104"/>
    </location>
</feature>
<comment type="subcellular location">
    <subcellularLocation>
        <location evidence="1">Membrane</location>
        <topology evidence="1">Multi-pass membrane protein</topology>
    </subcellularLocation>
</comment>
<keyword evidence="3 9" id="KW-0812">Transmembrane</keyword>
<keyword evidence="7" id="KW-0443">Lipid metabolism</keyword>
<evidence type="ECO:0000256" key="6">
    <source>
        <dbReference type="ARBA" id="ARBA00023002"/>
    </source>
</evidence>
<keyword evidence="8 9" id="KW-0472">Membrane</keyword>
<evidence type="ECO:0000313" key="10">
    <source>
        <dbReference type="EMBL" id="CAD9327083.1"/>
    </source>
</evidence>
<reference evidence="10" key="1">
    <citation type="submission" date="2021-01" db="EMBL/GenBank/DDBJ databases">
        <authorList>
            <person name="Corre E."/>
            <person name="Pelletier E."/>
            <person name="Niang G."/>
            <person name="Scheremetjew M."/>
            <person name="Finn R."/>
            <person name="Kale V."/>
            <person name="Holt S."/>
            <person name="Cochrane G."/>
            <person name="Meng A."/>
            <person name="Brown T."/>
            <person name="Cohen L."/>
        </authorList>
    </citation>
    <scope>NUCLEOTIDE SEQUENCE</scope>
    <source>
        <strain evidence="10">Pop2</strain>
    </source>
</reference>